<sequence length="1351" mass="154331">MAGCELCGAPGPFDTEHSKKVHRRQYCPKAQTKRATVIQPLQKRRAVLQEVEQERVKRARNGILPEPEHALPPIPDRELTPEPARPPTPDPPPTRQSGRPYRQTRLPGMYEDFVPSALIGHRRPPADLGMPEMYDAPSPSQSPSPEPPEIEAPPPPRELKYTNLPPNEFGLFRSFLEIPAVDPEAQVSLDSFCDNSLQAAAARGSEPVNPAVEPTRTESSGLTASFARAVKPWFAPFRNVSSYRVINWMLSGANTKSLGETDRLVKEVLLQEDFDPDELRGGWSAAREAARLDEAGDDDEWEDEAESHRFRPQDGWHEGSVRIKLPSESRHFKFASEAAAPDFEVKGIQYRRLIEIIKNTFQSATATSFNLIPYRMYWKPDHGSVIDGNDEPQPEVDIEPQEETAAERAYSEVYNSEAMVTEYEHIMQSNPPEPQAPYTETVIAALMFWSDSTHLAQFGNASLWPIYMFFGNQTKYERCKPSSNAAHHVAYIPSLPDTFQDIYSQIFGFAATADTIRHCKRELMHAIWLLLLDDEFMAAYEHGIVLRFADGICRRVFPRIFTYSADYPEKVLLAAIRYLAKCPCPRCLVLKSDIAGLGTQADRQTRENAREDGPSKWYDIQRVRRWLYVLGLSFGVKRIKETLEAYSGTATRNAFSIRLAPFGFNSYNMFVPDLLHEFELGVWKAVFIHLLRILYAAGQDKIQELNRRYRLVPTFGRGTIRRFTNNTSAMKKLAARDWEDILLCSIPVFEGLLPEPFNAVVLELLFVLASWHAYAKLRIHTNTTLGFLDESTTTLGERLRNFKETVCAHYRTTELPTEEAARGRRQAALANRPPRANASRGGNGSTQTSGPRTKEFNMSTYKLHALGDYMTSAVLYGPSDNYSTQTGELEHRRVKRWYARTNKKEFTRQIARQQRRAQILERIRRRSAEHRERHGMLSQSSSSGTSHNVSLAEDEHLPPAPPDVHYRMAQGNRFPLNLTAFLSDNYGDPAVKDFLPKLKDHFLARFLGMQYEGDERTFTDEDRRRVIIKDNVIYKHQVLRVNYTSYDVRRMQDSINPRTHADVMLLGHDDEEDEVHPYWFARVLGLYHAFVYFQRPGSRRPVMQRMEFAWVRWFGKDGTMTSGWQARRLPRVGYVPVDVFGNGEAGPAFGFLDPKHIIRSVHLVPAFAHGTTDALLGPSIARRPQDPPDEDWQFFYVNMFVDRDMVMRFRGGGVGHLASLHRMGEEYRRDRQRAAIREDRLNATRRSFLRPVPRQDAANPPQPERPDDDGLDEGLEDDELDEDNALRDDLLNEGRPDIEDEELDYGYVEPDREEAQADGEDGPEDEEVLEDEGEIEGEEELEDDDDEGGSY</sequence>
<feature type="region of interest" description="Disordered" evidence="1">
    <location>
        <begin position="1234"/>
        <end position="1351"/>
    </location>
</feature>
<feature type="compositionally biased region" description="Acidic residues" evidence="1">
    <location>
        <begin position="295"/>
        <end position="305"/>
    </location>
</feature>
<feature type="region of interest" description="Disordered" evidence="1">
    <location>
        <begin position="817"/>
        <end position="854"/>
    </location>
</feature>
<feature type="compositionally biased region" description="Basic and acidic residues" evidence="1">
    <location>
        <begin position="1284"/>
        <end position="1297"/>
    </location>
</feature>
<organism evidence="2 3">
    <name type="scientific">Steccherinum ochraceum</name>
    <dbReference type="NCBI Taxonomy" id="92696"/>
    <lineage>
        <taxon>Eukaryota</taxon>
        <taxon>Fungi</taxon>
        <taxon>Dikarya</taxon>
        <taxon>Basidiomycota</taxon>
        <taxon>Agaricomycotina</taxon>
        <taxon>Agaricomycetes</taxon>
        <taxon>Polyporales</taxon>
        <taxon>Steccherinaceae</taxon>
        <taxon>Steccherinum</taxon>
    </lineage>
</organism>
<feature type="region of interest" description="Disordered" evidence="1">
    <location>
        <begin position="926"/>
        <end position="964"/>
    </location>
</feature>
<feature type="region of interest" description="Disordered" evidence="1">
    <location>
        <begin position="1"/>
        <end position="35"/>
    </location>
</feature>
<proteinExistence type="predicted"/>
<comment type="caution">
    <text evidence="2">The sequence shown here is derived from an EMBL/GenBank/DDBJ whole genome shotgun (WGS) entry which is preliminary data.</text>
</comment>
<feature type="compositionally biased region" description="Low complexity" evidence="1">
    <location>
        <begin position="938"/>
        <end position="950"/>
    </location>
</feature>
<dbReference type="InterPro" id="IPR041078">
    <property type="entry name" value="Plavaka"/>
</dbReference>
<feature type="region of interest" description="Disordered" evidence="1">
    <location>
        <begin position="202"/>
        <end position="221"/>
    </location>
</feature>
<protein>
    <submittedName>
        <fullName evidence="2">Uncharacterized protein</fullName>
    </submittedName>
</protein>
<feature type="region of interest" description="Disordered" evidence="1">
    <location>
        <begin position="56"/>
        <end position="164"/>
    </location>
</feature>
<feature type="compositionally biased region" description="Low complexity" evidence="1">
    <location>
        <begin position="826"/>
        <end position="840"/>
    </location>
</feature>
<feature type="region of interest" description="Disordered" evidence="1">
    <location>
        <begin position="292"/>
        <end position="313"/>
    </location>
</feature>
<feature type="compositionally biased region" description="Pro residues" evidence="1">
    <location>
        <begin position="140"/>
        <end position="156"/>
    </location>
</feature>
<accession>A0A4V2MW22</accession>
<evidence type="ECO:0000313" key="2">
    <source>
        <dbReference type="EMBL" id="TCD64617.1"/>
    </source>
</evidence>
<dbReference type="EMBL" id="RWJN01000225">
    <property type="protein sequence ID" value="TCD64617.1"/>
    <property type="molecule type" value="Genomic_DNA"/>
</dbReference>
<feature type="compositionally biased region" description="Pro residues" evidence="1">
    <location>
        <begin position="83"/>
        <end position="94"/>
    </location>
</feature>
<dbReference type="STRING" id="92696.A0A4V2MW22"/>
<dbReference type="Proteomes" id="UP000292702">
    <property type="component" value="Unassembled WGS sequence"/>
</dbReference>
<evidence type="ECO:0000256" key="1">
    <source>
        <dbReference type="SAM" id="MobiDB-lite"/>
    </source>
</evidence>
<keyword evidence="3" id="KW-1185">Reference proteome</keyword>
<feature type="compositionally biased region" description="Polar residues" evidence="1">
    <location>
        <begin position="845"/>
        <end position="854"/>
    </location>
</feature>
<feature type="compositionally biased region" description="Acidic residues" evidence="1">
    <location>
        <begin position="1316"/>
        <end position="1351"/>
    </location>
</feature>
<dbReference type="Pfam" id="PF18759">
    <property type="entry name" value="Plavaka"/>
    <property type="match status" value="1"/>
</dbReference>
<name>A0A4V2MW22_9APHY</name>
<feature type="compositionally biased region" description="Acidic residues" evidence="1">
    <location>
        <begin position="1266"/>
        <end position="1283"/>
    </location>
</feature>
<dbReference type="OrthoDB" id="3208495at2759"/>
<reference evidence="2 3" key="1">
    <citation type="submission" date="2018-11" db="EMBL/GenBank/DDBJ databases">
        <title>Genome assembly of Steccherinum ochraceum LE-BIN_3174, the white-rot fungus of the Steccherinaceae family (The Residual Polyporoid clade, Polyporales, Basidiomycota).</title>
        <authorList>
            <person name="Fedorova T.V."/>
            <person name="Glazunova O.A."/>
            <person name="Landesman E.O."/>
            <person name="Moiseenko K.V."/>
            <person name="Psurtseva N.V."/>
            <person name="Savinova O.S."/>
            <person name="Shakhova N.V."/>
            <person name="Tyazhelova T.V."/>
            <person name="Vasina D.V."/>
        </authorList>
    </citation>
    <scope>NUCLEOTIDE SEQUENCE [LARGE SCALE GENOMIC DNA]</scope>
    <source>
        <strain evidence="2 3">LE-BIN_3174</strain>
    </source>
</reference>
<gene>
    <name evidence="2" type="ORF">EIP91_003851</name>
</gene>
<evidence type="ECO:0000313" key="3">
    <source>
        <dbReference type="Proteomes" id="UP000292702"/>
    </source>
</evidence>